<dbReference type="PANTHER" id="PTHR24171">
    <property type="entry name" value="ANKYRIN REPEAT DOMAIN-CONTAINING PROTEIN 39-RELATED"/>
    <property type="match status" value="1"/>
</dbReference>
<gene>
    <name evidence="9" type="ORF">KVT40_002933</name>
</gene>
<evidence type="ECO:0000256" key="5">
    <source>
        <dbReference type="ARBA" id="ARBA00023043"/>
    </source>
</evidence>
<evidence type="ECO:0000256" key="2">
    <source>
        <dbReference type="ARBA" id="ARBA00022692"/>
    </source>
</evidence>
<dbReference type="GO" id="GO:0022857">
    <property type="term" value="F:transmembrane transporter activity"/>
    <property type="evidence" value="ECO:0007669"/>
    <property type="project" value="InterPro"/>
</dbReference>
<sequence>MGEQGPRNGIIQFIGATRSIRECARQGVIPWPHLWASTKPFGTPFAPILLKWFMTIIVILALPFGDAFDFLVDLRSYPDSIFIFLMVVGIYALRRHRKKEVTGSARSCKKKAIEGMREGKRKQNADQVAIEDPCEAWYLPPWVASLAVSLTLVACARPHLIIRTWNIRPSNAPIFYHALTGNVSGVQAVLASGEGCVTDVTEEDGSSALSVRTSTMPNGPCDEYIQIALAFQQVSAVEFLLNQGADRHDKNFCFNSPAYDHAWDLILRRQLDRQTEDIFRTRFPEDDQFDCRSFTTIHKSIIGITHLELEQLLSASISSINQPDCKGYTPLMWAAARRNRGHVRLLLEFGADPRKSNHNGYTAVHEAIWPGNKAILGDLFEFGAKATDTCLRGGTGLHFVAFKWVGVGESLALIFFSSAVYRTYRTQMI</sequence>
<dbReference type="Proteomes" id="UP000809789">
    <property type="component" value="Unassembled WGS sequence"/>
</dbReference>
<evidence type="ECO:0000256" key="3">
    <source>
        <dbReference type="ARBA" id="ARBA00022737"/>
    </source>
</evidence>
<feature type="transmembrane region" description="Helical" evidence="8">
    <location>
        <begin position="45"/>
        <end position="64"/>
    </location>
</feature>
<dbReference type="InterPro" id="IPR036770">
    <property type="entry name" value="Ankyrin_rpt-contain_sf"/>
</dbReference>
<dbReference type="PROSITE" id="PS50088">
    <property type="entry name" value="ANK_REPEAT"/>
    <property type="match status" value="1"/>
</dbReference>
<dbReference type="EMBL" id="JAESVG020000003">
    <property type="protein sequence ID" value="KAG8629068.1"/>
    <property type="molecule type" value="Genomic_DNA"/>
</dbReference>
<keyword evidence="3" id="KW-0677">Repeat</keyword>
<proteinExistence type="predicted"/>
<dbReference type="SUPFAM" id="SSF48403">
    <property type="entry name" value="Ankyrin repeat"/>
    <property type="match status" value="1"/>
</dbReference>
<dbReference type="Gene3D" id="1.25.40.20">
    <property type="entry name" value="Ankyrin repeat-containing domain"/>
    <property type="match status" value="1"/>
</dbReference>
<comment type="caution">
    <text evidence="9">The sequence shown here is derived from an EMBL/GenBank/DDBJ whole genome shotgun (WGS) entry which is preliminary data.</text>
</comment>
<dbReference type="InterPro" id="IPR002293">
    <property type="entry name" value="AA/rel_permease1"/>
</dbReference>
<dbReference type="OrthoDB" id="5982228at2759"/>
<feature type="repeat" description="ANK" evidence="7">
    <location>
        <begin position="326"/>
        <end position="358"/>
    </location>
</feature>
<feature type="transmembrane region" description="Helical" evidence="8">
    <location>
        <begin position="76"/>
        <end position="93"/>
    </location>
</feature>
<accession>A0A8K0PJ17</accession>
<dbReference type="PROSITE" id="PS50297">
    <property type="entry name" value="ANK_REP_REGION"/>
    <property type="match status" value="1"/>
</dbReference>
<reference evidence="9" key="1">
    <citation type="submission" date="2021-07" db="EMBL/GenBank/DDBJ databases">
        <title>Elsinoe batatas strain:CRI-CJ2 Genome sequencing and assembly.</title>
        <authorList>
            <person name="Huang L."/>
        </authorList>
    </citation>
    <scope>NUCLEOTIDE SEQUENCE</scope>
    <source>
        <strain evidence="9">CRI-CJ2</strain>
    </source>
</reference>
<organism evidence="9 10">
    <name type="scientific">Elsinoe batatas</name>
    <dbReference type="NCBI Taxonomy" id="2601811"/>
    <lineage>
        <taxon>Eukaryota</taxon>
        <taxon>Fungi</taxon>
        <taxon>Dikarya</taxon>
        <taxon>Ascomycota</taxon>
        <taxon>Pezizomycotina</taxon>
        <taxon>Dothideomycetes</taxon>
        <taxon>Dothideomycetidae</taxon>
        <taxon>Myriangiales</taxon>
        <taxon>Elsinoaceae</taxon>
        <taxon>Elsinoe</taxon>
    </lineage>
</organism>
<comment type="subcellular location">
    <subcellularLocation>
        <location evidence="1">Membrane</location>
        <topology evidence="1">Multi-pass membrane protein</topology>
    </subcellularLocation>
</comment>
<evidence type="ECO:0000313" key="9">
    <source>
        <dbReference type="EMBL" id="KAG8629068.1"/>
    </source>
</evidence>
<name>A0A8K0PJ17_9PEZI</name>
<evidence type="ECO:0000313" key="10">
    <source>
        <dbReference type="Proteomes" id="UP000809789"/>
    </source>
</evidence>
<dbReference type="Gene3D" id="1.20.1740.10">
    <property type="entry name" value="Amino acid/polyamine transporter I"/>
    <property type="match status" value="1"/>
</dbReference>
<dbReference type="GO" id="GO:0016020">
    <property type="term" value="C:membrane"/>
    <property type="evidence" value="ECO:0007669"/>
    <property type="project" value="UniProtKB-SubCell"/>
</dbReference>
<evidence type="ECO:0008006" key="11">
    <source>
        <dbReference type="Google" id="ProtNLM"/>
    </source>
</evidence>
<keyword evidence="4 8" id="KW-1133">Transmembrane helix</keyword>
<evidence type="ECO:0000256" key="1">
    <source>
        <dbReference type="ARBA" id="ARBA00004141"/>
    </source>
</evidence>
<evidence type="ECO:0000256" key="6">
    <source>
        <dbReference type="ARBA" id="ARBA00023136"/>
    </source>
</evidence>
<evidence type="ECO:0000256" key="4">
    <source>
        <dbReference type="ARBA" id="ARBA00022989"/>
    </source>
</evidence>
<dbReference type="InterPro" id="IPR002110">
    <property type="entry name" value="Ankyrin_rpt"/>
</dbReference>
<evidence type="ECO:0000256" key="7">
    <source>
        <dbReference type="PROSITE-ProRule" id="PRU00023"/>
    </source>
</evidence>
<keyword evidence="6 8" id="KW-0472">Membrane</keyword>
<evidence type="ECO:0000256" key="8">
    <source>
        <dbReference type="SAM" id="Phobius"/>
    </source>
</evidence>
<keyword evidence="2 8" id="KW-0812">Transmembrane</keyword>
<dbReference type="Pfam" id="PF12796">
    <property type="entry name" value="Ank_2"/>
    <property type="match status" value="1"/>
</dbReference>
<protein>
    <recommendedName>
        <fullName evidence="11">Ankyrin repeat-containing protein</fullName>
    </recommendedName>
</protein>
<keyword evidence="10" id="KW-1185">Reference proteome</keyword>
<keyword evidence="5 7" id="KW-0040">ANK repeat</keyword>
<dbReference type="AlphaFoldDB" id="A0A8K0PJ17"/>
<dbReference type="SMART" id="SM00248">
    <property type="entry name" value="ANK"/>
    <property type="match status" value="3"/>
</dbReference>
<dbReference type="Pfam" id="PF13520">
    <property type="entry name" value="AA_permease_2"/>
    <property type="match status" value="1"/>
</dbReference>